<dbReference type="Proteomes" id="UP000034036">
    <property type="component" value="Unassembled WGS sequence"/>
</dbReference>
<organism evidence="2 3">
    <name type="scientific">Candidatus Giovannonibacteria bacterium GW2011_GWF2_42_19</name>
    <dbReference type="NCBI Taxonomy" id="1618659"/>
    <lineage>
        <taxon>Bacteria</taxon>
        <taxon>Candidatus Giovannoniibacteriota</taxon>
    </lineage>
</organism>
<reference evidence="2 3" key="1">
    <citation type="journal article" date="2015" name="Nature">
        <title>rRNA introns, odd ribosomes, and small enigmatic genomes across a large radiation of phyla.</title>
        <authorList>
            <person name="Brown C.T."/>
            <person name="Hug L.A."/>
            <person name="Thomas B.C."/>
            <person name="Sharon I."/>
            <person name="Castelle C.J."/>
            <person name="Singh A."/>
            <person name="Wilkins M.J."/>
            <person name="Williams K.H."/>
            <person name="Banfield J.F."/>
        </authorList>
    </citation>
    <scope>NUCLEOTIDE SEQUENCE [LARGE SCALE GENOMIC DNA]</scope>
</reference>
<name>A0A0G0ZCS7_9BACT</name>
<gene>
    <name evidence="2" type="ORF">UV11_C0028G0001</name>
</gene>
<evidence type="ECO:0000259" key="1">
    <source>
        <dbReference type="Pfam" id="PF18024"/>
    </source>
</evidence>
<dbReference type="InterPro" id="IPR013324">
    <property type="entry name" value="RNA_pol_sigma_r3/r4-like"/>
</dbReference>
<dbReference type="InterPro" id="IPR030828">
    <property type="entry name" value="HTH_TyrR"/>
</dbReference>
<dbReference type="SUPFAM" id="SSF88659">
    <property type="entry name" value="Sigma3 and sigma4 domains of RNA polymerase sigma factors"/>
    <property type="match status" value="1"/>
</dbReference>
<evidence type="ECO:0000313" key="2">
    <source>
        <dbReference type="EMBL" id="KKS46502.1"/>
    </source>
</evidence>
<protein>
    <recommendedName>
        <fullName evidence="1">TyrR-like helix-turn-helix domain-containing protein</fullName>
    </recommendedName>
</protein>
<dbReference type="EMBL" id="LCDF01000028">
    <property type="protein sequence ID" value="KKS46502.1"/>
    <property type="molecule type" value="Genomic_DNA"/>
</dbReference>
<feature type="domain" description="TyrR-like helix-turn-helix" evidence="1">
    <location>
        <begin position="28"/>
        <end position="66"/>
    </location>
</feature>
<sequence length="117" mass="13566">MLLNLEGADKIKYYMTRRWTESEEEKKKRELLKLYVKQNKSIREVGKILGIAESTVYDRLVRLGISSLRARKPRYNNIRDDLLIPKYSEDLAEFTGILLGDGHLNPTQVTVTPLSNQ</sequence>
<dbReference type="GO" id="GO:0003677">
    <property type="term" value="F:DNA binding"/>
    <property type="evidence" value="ECO:0007669"/>
    <property type="project" value="UniProtKB-KW"/>
</dbReference>
<evidence type="ECO:0000313" key="3">
    <source>
        <dbReference type="Proteomes" id="UP000034036"/>
    </source>
</evidence>
<accession>A0A0G0ZCS7</accession>
<dbReference type="Gene3D" id="1.10.10.60">
    <property type="entry name" value="Homeodomain-like"/>
    <property type="match status" value="1"/>
</dbReference>
<comment type="caution">
    <text evidence="2">The sequence shown here is derived from an EMBL/GenBank/DDBJ whole genome shotgun (WGS) entry which is preliminary data.</text>
</comment>
<dbReference type="AlphaFoldDB" id="A0A0G0ZCS7"/>
<proteinExistence type="predicted"/>
<dbReference type="Pfam" id="PF18024">
    <property type="entry name" value="HTH_50"/>
    <property type="match status" value="1"/>
</dbReference>